<sequence length="320" mass="35772">MGLRPGIVRLFIGVVISVLVLFITCNWFDDIFGRGASARLGEAGKRIYSTIFRSLEPDSRKLPAPRRDHHITPDTVHRYLSRSLIGSCSLDDLKSRSCYCSDYTLDKRIQNDATDSAVVVVSSSEMVVVSFRPTRSDKNKRTNADAALEPLPGVSSTIKVHNGFLSHYQSIQTELEELIPALLRNNDKTLHITGYSLGGATALVSLNSVIRTLKQHNLNNPVQVFSYASPRVGNGEFADYIESLNVPVIRYTIHNDVVSLMPPRLVKYVHAGAEYFFNQTLHKCRLDYDEDPNCAFKADSIALQEHTFPNNQEIPSPIFC</sequence>
<proteinExistence type="predicted"/>
<protein>
    <submittedName>
        <fullName evidence="1">Uncharacterized protein</fullName>
    </submittedName>
</protein>
<evidence type="ECO:0000313" key="1">
    <source>
        <dbReference type="EMBL" id="KAJ9087587.1"/>
    </source>
</evidence>
<keyword evidence="2" id="KW-1185">Reference proteome</keyword>
<accession>A0ACC2UMK0</accession>
<evidence type="ECO:0000313" key="2">
    <source>
        <dbReference type="Proteomes" id="UP001165960"/>
    </source>
</evidence>
<comment type="caution">
    <text evidence="1">The sequence shown here is derived from an EMBL/GenBank/DDBJ whole genome shotgun (WGS) entry which is preliminary data.</text>
</comment>
<gene>
    <name evidence="1" type="ORF">DSO57_1031632</name>
</gene>
<dbReference type="Proteomes" id="UP001165960">
    <property type="component" value="Unassembled WGS sequence"/>
</dbReference>
<organism evidence="1 2">
    <name type="scientific">Entomophthora muscae</name>
    <dbReference type="NCBI Taxonomy" id="34485"/>
    <lineage>
        <taxon>Eukaryota</taxon>
        <taxon>Fungi</taxon>
        <taxon>Fungi incertae sedis</taxon>
        <taxon>Zoopagomycota</taxon>
        <taxon>Entomophthoromycotina</taxon>
        <taxon>Entomophthoromycetes</taxon>
        <taxon>Entomophthorales</taxon>
        <taxon>Entomophthoraceae</taxon>
        <taxon>Entomophthora</taxon>
    </lineage>
</organism>
<name>A0ACC2UMK0_9FUNG</name>
<reference evidence="1" key="1">
    <citation type="submission" date="2022-04" db="EMBL/GenBank/DDBJ databases">
        <title>Genome of the entomopathogenic fungus Entomophthora muscae.</title>
        <authorList>
            <person name="Elya C."/>
            <person name="Lovett B.R."/>
            <person name="Lee E."/>
            <person name="Macias A.M."/>
            <person name="Hajek A.E."/>
            <person name="De Bivort B.L."/>
            <person name="Kasson M.T."/>
            <person name="De Fine Licht H.H."/>
            <person name="Stajich J.E."/>
        </authorList>
    </citation>
    <scope>NUCLEOTIDE SEQUENCE</scope>
    <source>
        <strain evidence="1">Berkeley</strain>
    </source>
</reference>
<dbReference type="EMBL" id="QTSX02000229">
    <property type="protein sequence ID" value="KAJ9087587.1"/>
    <property type="molecule type" value="Genomic_DNA"/>
</dbReference>